<sequence>MKARSNGAPLDVCVVTPLERLKELALCHHLVESNERSGSFASEKSSESGAVVFTDVSEPIYKLNFKLDSGSTTNSSCTNLFSGHPELLFKESRQNQNLYNAFKEMLMSERTLTSDLRILSQKNCRSGGVGDETDQRLRVAALFSAQCLATLSILGRIIASFLEEGDSLSQNKHITSCRIAMEKIASFNTETSSTRNGLINFVKLLEIESEIYGVDNITQANRQFIREGFLLRWNSSNKMVAQIVIAFSDVLLYATLQNDNNFVVNGLIPFRDARKEGIYGLYSDRSDSQIAENELQNMMIDPKTALMINTSKNTVLFVSTSVYMHDLWKEDIQKITSTINATKPEQLIQPISVRYCEYEDQSTDSMKSFNAEKSTFKSTDTLNQTEASLIACITDILVDVAQAQAQAQR</sequence>
<dbReference type="STRING" id="451379.A0A0N5APR4"/>
<evidence type="ECO:0000313" key="1">
    <source>
        <dbReference type="Proteomes" id="UP000046393"/>
    </source>
</evidence>
<dbReference type="Proteomes" id="UP000046393">
    <property type="component" value="Unplaced"/>
</dbReference>
<keyword evidence="1" id="KW-1185">Reference proteome</keyword>
<reference evidence="2" key="1">
    <citation type="submission" date="2017-02" db="UniProtKB">
        <authorList>
            <consortium name="WormBaseParasite"/>
        </authorList>
    </citation>
    <scope>IDENTIFICATION</scope>
</reference>
<organism evidence="1 2">
    <name type="scientific">Syphacia muris</name>
    <dbReference type="NCBI Taxonomy" id="451379"/>
    <lineage>
        <taxon>Eukaryota</taxon>
        <taxon>Metazoa</taxon>
        <taxon>Ecdysozoa</taxon>
        <taxon>Nematoda</taxon>
        <taxon>Chromadorea</taxon>
        <taxon>Rhabditida</taxon>
        <taxon>Spirurina</taxon>
        <taxon>Oxyuridomorpha</taxon>
        <taxon>Oxyuroidea</taxon>
        <taxon>Oxyuridae</taxon>
        <taxon>Syphacia</taxon>
    </lineage>
</organism>
<dbReference type="Gene3D" id="2.30.29.30">
    <property type="entry name" value="Pleckstrin-homology domain (PH domain)/Phosphotyrosine-binding domain (PTB)"/>
    <property type="match status" value="1"/>
</dbReference>
<dbReference type="WBParaSite" id="SMUV_0000665201-mRNA-1">
    <property type="protein sequence ID" value="SMUV_0000665201-mRNA-1"/>
    <property type="gene ID" value="SMUV_0000665201"/>
</dbReference>
<proteinExistence type="predicted"/>
<dbReference type="SUPFAM" id="SSF50729">
    <property type="entry name" value="PH domain-like"/>
    <property type="match status" value="1"/>
</dbReference>
<accession>A0A0N5APR4</accession>
<evidence type="ECO:0000313" key="2">
    <source>
        <dbReference type="WBParaSite" id="SMUV_0000665201-mRNA-1"/>
    </source>
</evidence>
<dbReference type="AlphaFoldDB" id="A0A0N5APR4"/>
<protein>
    <submittedName>
        <fullName evidence="2">PH domain-containing protein</fullName>
    </submittedName>
</protein>
<name>A0A0N5APR4_9BILA</name>
<dbReference type="InterPro" id="IPR011993">
    <property type="entry name" value="PH-like_dom_sf"/>
</dbReference>